<keyword evidence="5" id="KW-1185">Reference proteome</keyword>
<feature type="domain" description="Gfo/Idh/MocA-like oxidoreductase C-terminal" evidence="3">
    <location>
        <begin position="133"/>
        <end position="337"/>
    </location>
</feature>
<evidence type="ECO:0000313" key="5">
    <source>
        <dbReference type="Proteomes" id="UP001236723"/>
    </source>
</evidence>
<evidence type="ECO:0000259" key="2">
    <source>
        <dbReference type="Pfam" id="PF01408"/>
    </source>
</evidence>
<dbReference type="SUPFAM" id="SSF55347">
    <property type="entry name" value="Glyceraldehyde-3-phosphate dehydrogenase-like, C-terminal domain"/>
    <property type="match status" value="1"/>
</dbReference>
<dbReference type="InterPro" id="IPR036291">
    <property type="entry name" value="NAD(P)-bd_dom_sf"/>
</dbReference>
<dbReference type="InterPro" id="IPR004104">
    <property type="entry name" value="Gfo/Idh/MocA-like_OxRdtase_C"/>
</dbReference>
<name>A0ABU0DWX0_9BACI</name>
<dbReference type="Gene3D" id="3.40.50.720">
    <property type="entry name" value="NAD(P)-binding Rossmann-like Domain"/>
    <property type="match status" value="1"/>
</dbReference>
<dbReference type="PANTHER" id="PTHR43249:SF1">
    <property type="entry name" value="D-GLUCOSIDE 3-DEHYDROGENASE"/>
    <property type="match status" value="1"/>
</dbReference>
<dbReference type="InterPro" id="IPR052515">
    <property type="entry name" value="Gfo/Idh/MocA_Oxidoreductase"/>
</dbReference>
<dbReference type="Gene3D" id="3.30.360.10">
    <property type="entry name" value="Dihydrodipicolinate Reductase, domain 2"/>
    <property type="match status" value="1"/>
</dbReference>
<comment type="caution">
    <text evidence="4">The sequence shown here is derived from an EMBL/GenBank/DDBJ whole genome shotgun (WGS) entry which is preliminary data.</text>
</comment>
<dbReference type="Pfam" id="PF01408">
    <property type="entry name" value="GFO_IDH_MocA"/>
    <property type="match status" value="1"/>
</dbReference>
<dbReference type="Proteomes" id="UP001236723">
    <property type="component" value="Unassembled WGS sequence"/>
</dbReference>
<dbReference type="RefSeq" id="WP_307069612.1">
    <property type="nucleotide sequence ID" value="NZ_JAUSUP010000013.1"/>
</dbReference>
<dbReference type="SUPFAM" id="SSF51735">
    <property type="entry name" value="NAD(P)-binding Rossmann-fold domains"/>
    <property type="match status" value="1"/>
</dbReference>
<protein>
    <submittedName>
        <fullName evidence="4">Dehydrogenase</fullName>
    </submittedName>
</protein>
<evidence type="ECO:0000259" key="3">
    <source>
        <dbReference type="Pfam" id="PF02894"/>
    </source>
</evidence>
<evidence type="ECO:0000256" key="1">
    <source>
        <dbReference type="ARBA" id="ARBA00010928"/>
    </source>
</evidence>
<organism evidence="4 5">
    <name type="scientific">Alkalibacillus filiformis</name>
    <dbReference type="NCBI Taxonomy" id="200990"/>
    <lineage>
        <taxon>Bacteria</taxon>
        <taxon>Bacillati</taxon>
        <taxon>Bacillota</taxon>
        <taxon>Bacilli</taxon>
        <taxon>Bacillales</taxon>
        <taxon>Bacillaceae</taxon>
        <taxon>Alkalibacillus</taxon>
    </lineage>
</organism>
<gene>
    <name evidence="4" type="ORF">J2R98_002617</name>
</gene>
<reference evidence="4 5" key="1">
    <citation type="submission" date="2023-07" db="EMBL/GenBank/DDBJ databases">
        <title>Genomic Encyclopedia of Type Strains, Phase IV (KMG-IV): sequencing the most valuable type-strain genomes for metagenomic binning, comparative biology and taxonomic classification.</title>
        <authorList>
            <person name="Goeker M."/>
        </authorList>
    </citation>
    <scope>NUCLEOTIDE SEQUENCE [LARGE SCALE GENOMIC DNA]</scope>
    <source>
        <strain evidence="4 5">DSM 15448</strain>
    </source>
</reference>
<comment type="similarity">
    <text evidence="1">Belongs to the Gfo/Idh/MocA family.</text>
</comment>
<sequence>MINFAIIGCGRIAKKHKEAILNTKEAKLYAVCDVEESKAHDLVQGLTDVKVYSNYQELLGDKNVHVVNVCTEHIPHTQIGIDAMHAEKHVMIEKPIAVNLPDTNRLIETQKLTGVKASVVHQNRFNDVVQKTREALEQGRFGEFSHGVASIRWNRNMNYYNLNSWRGSADHKDGILMNQCIHNIDLLIWMMGPVKKVTGIIKTRFRDIEMEDVAAATLEFESGAIGVIEGAGTTYPSNLEETLNLFGEQGTVILGGIAVNKIESWRFNEDFHDEEATMVVEQENPTDVYGFGHQRIVQDMVNSIKEDREPYITLEDGKSALEIILAIYESSKQGGKPIYLSELREGMLN</sequence>
<evidence type="ECO:0000313" key="4">
    <source>
        <dbReference type="EMBL" id="MDQ0352766.1"/>
    </source>
</evidence>
<proteinExistence type="inferred from homology"/>
<feature type="domain" description="Gfo/Idh/MocA-like oxidoreductase N-terminal" evidence="2">
    <location>
        <begin position="2"/>
        <end position="120"/>
    </location>
</feature>
<accession>A0ABU0DWX0</accession>
<dbReference type="Pfam" id="PF02894">
    <property type="entry name" value="GFO_IDH_MocA_C"/>
    <property type="match status" value="1"/>
</dbReference>
<dbReference type="EMBL" id="JAUSUP010000013">
    <property type="protein sequence ID" value="MDQ0352766.1"/>
    <property type="molecule type" value="Genomic_DNA"/>
</dbReference>
<dbReference type="PANTHER" id="PTHR43249">
    <property type="entry name" value="UDP-N-ACETYL-2-AMINO-2-DEOXY-D-GLUCURONATE OXIDASE"/>
    <property type="match status" value="1"/>
</dbReference>
<dbReference type="InterPro" id="IPR000683">
    <property type="entry name" value="Gfo/Idh/MocA-like_OxRdtase_N"/>
</dbReference>